<dbReference type="EMBL" id="JABCKI010000032">
    <property type="protein sequence ID" value="KAG5653818.1"/>
    <property type="molecule type" value="Genomic_DNA"/>
</dbReference>
<reference evidence="4" key="1">
    <citation type="submission" date="2021-02" db="EMBL/GenBank/DDBJ databases">
        <authorList>
            <person name="Nieuwenhuis M."/>
            <person name="Van De Peppel L.J.J."/>
        </authorList>
    </citation>
    <scope>NUCLEOTIDE SEQUENCE</scope>
    <source>
        <strain evidence="4">D49</strain>
    </source>
</reference>
<feature type="compositionally biased region" description="Low complexity" evidence="2">
    <location>
        <begin position="399"/>
        <end position="414"/>
    </location>
</feature>
<feature type="compositionally biased region" description="Basic residues" evidence="2">
    <location>
        <begin position="66"/>
        <end position="79"/>
    </location>
</feature>
<evidence type="ECO:0000313" key="5">
    <source>
        <dbReference type="Proteomes" id="UP000717328"/>
    </source>
</evidence>
<feature type="domain" description="C2H2-type" evidence="3">
    <location>
        <begin position="187"/>
        <end position="210"/>
    </location>
</feature>
<accession>A0A9P7KKN9</accession>
<reference evidence="4" key="2">
    <citation type="submission" date="2021-10" db="EMBL/GenBank/DDBJ databases">
        <title>Phylogenomics reveals ancestral predisposition of the termite-cultivated fungus Termitomyces towards a domesticated lifestyle.</title>
        <authorList>
            <person name="Auxier B."/>
            <person name="Grum-Grzhimaylo A."/>
            <person name="Cardenas M.E."/>
            <person name="Lodge J.D."/>
            <person name="Laessoe T."/>
            <person name="Pedersen O."/>
            <person name="Smith M.E."/>
            <person name="Kuyper T.W."/>
            <person name="Franco-Molano E.A."/>
            <person name="Baroni T.J."/>
            <person name="Aanen D.K."/>
        </authorList>
    </citation>
    <scope>NUCLEOTIDE SEQUENCE</scope>
    <source>
        <strain evidence="4">D49</strain>
    </source>
</reference>
<evidence type="ECO:0000256" key="1">
    <source>
        <dbReference type="PROSITE-ProRule" id="PRU00042"/>
    </source>
</evidence>
<dbReference type="Proteomes" id="UP000717328">
    <property type="component" value="Unassembled WGS sequence"/>
</dbReference>
<keyword evidence="5" id="KW-1185">Reference proteome</keyword>
<keyword evidence="1" id="KW-0862">Zinc</keyword>
<evidence type="ECO:0000259" key="3">
    <source>
        <dbReference type="PROSITE" id="PS50157"/>
    </source>
</evidence>
<feature type="region of interest" description="Disordered" evidence="2">
    <location>
        <begin position="144"/>
        <end position="167"/>
    </location>
</feature>
<dbReference type="OrthoDB" id="2152896at2759"/>
<dbReference type="InterPro" id="IPR013087">
    <property type="entry name" value="Znf_C2H2_type"/>
</dbReference>
<feature type="region of interest" description="Disordered" evidence="2">
    <location>
        <begin position="390"/>
        <end position="444"/>
    </location>
</feature>
<dbReference type="GO" id="GO:0008270">
    <property type="term" value="F:zinc ion binding"/>
    <property type="evidence" value="ECO:0007669"/>
    <property type="project" value="UniProtKB-KW"/>
</dbReference>
<organism evidence="4 5">
    <name type="scientific">Sphagnurus paluster</name>
    <dbReference type="NCBI Taxonomy" id="117069"/>
    <lineage>
        <taxon>Eukaryota</taxon>
        <taxon>Fungi</taxon>
        <taxon>Dikarya</taxon>
        <taxon>Basidiomycota</taxon>
        <taxon>Agaricomycotina</taxon>
        <taxon>Agaricomycetes</taxon>
        <taxon>Agaricomycetidae</taxon>
        <taxon>Agaricales</taxon>
        <taxon>Tricholomatineae</taxon>
        <taxon>Lyophyllaceae</taxon>
        <taxon>Sphagnurus</taxon>
    </lineage>
</organism>
<comment type="caution">
    <text evidence="4">The sequence shown here is derived from an EMBL/GenBank/DDBJ whole genome shotgun (WGS) entry which is preliminary data.</text>
</comment>
<gene>
    <name evidence="4" type="ORF">H0H81_010286</name>
</gene>
<feature type="region of interest" description="Disordered" evidence="2">
    <location>
        <begin position="30"/>
        <end position="95"/>
    </location>
</feature>
<feature type="region of interest" description="Disordered" evidence="2">
    <location>
        <begin position="350"/>
        <end position="376"/>
    </location>
</feature>
<name>A0A9P7KKN9_9AGAR</name>
<keyword evidence="1" id="KW-0479">Metal-binding</keyword>
<dbReference type="PROSITE" id="PS00028">
    <property type="entry name" value="ZINC_FINGER_C2H2_1"/>
    <property type="match status" value="1"/>
</dbReference>
<feature type="compositionally biased region" description="Acidic residues" evidence="2">
    <location>
        <begin position="424"/>
        <end position="434"/>
    </location>
</feature>
<dbReference type="AlphaFoldDB" id="A0A9P7KKN9"/>
<proteinExistence type="predicted"/>
<evidence type="ECO:0000256" key="2">
    <source>
        <dbReference type="SAM" id="MobiDB-lite"/>
    </source>
</evidence>
<evidence type="ECO:0000313" key="4">
    <source>
        <dbReference type="EMBL" id="KAG5653818.1"/>
    </source>
</evidence>
<dbReference type="PROSITE" id="PS50157">
    <property type="entry name" value="ZINC_FINGER_C2H2_2"/>
    <property type="match status" value="1"/>
</dbReference>
<feature type="compositionally biased region" description="Gly residues" evidence="2">
    <location>
        <begin position="39"/>
        <end position="55"/>
    </location>
</feature>
<feature type="compositionally biased region" description="Polar residues" evidence="2">
    <location>
        <begin position="356"/>
        <end position="369"/>
    </location>
</feature>
<sequence length="502" mass="52340">MTTQLVLTQDDAASSLLSLSIAAASVAPIPLPDPSQSVGAGGQGGGLNGAHGGSGSPAIANSGSGPRHRRLASTGKARRRLSDARDAANRPSPALLQSSTAALSLASLTLSSSPPIGSVSHVSASFTAASNALNGVPGYQVGHPASLPLSDGSNFPPAAAKDDSKSNEVIPISISTSKNGRKRGVDHKCESCSKIYRHPSCLIKHRWEHTPHWREASKFVLSKHQQVQLLEAAAILSHLSPSAQSLPEDRSLWPSFLSGGSLPKAEPVSPPTHHVSSSVPATGDFHRATSNGPRLHNYSIPASSTGSGGITQLRPGLVGVPTGPGIAVETTASKPVPVPVAAYGASHSYRGYRGATSDSWTSSNNGETPSSLVSNGLSLGSAPSTYLDERSISAGAGGSSHTRSSLRSVSSQSRSRSRSRSDEESVDVDVDGDLDEHPTSRYAGRYGYHGRRGSLWKREEDDMSISFSVREEDEGDDELVITGAGVRKVPEWDGLEMDMDMD</sequence>
<protein>
    <recommendedName>
        <fullName evidence="3">C2H2-type domain-containing protein</fullName>
    </recommendedName>
</protein>
<keyword evidence="1" id="KW-0863">Zinc-finger</keyword>